<proteinExistence type="inferred from homology"/>
<evidence type="ECO:0000256" key="1">
    <source>
        <dbReference type="ARBA" id="ARBA00004141"/>
    </source>
</evidence>
<comment type="similarity">
    <text evidence="2">Belongs to the NRAMP (TC 2.A.55) family.</text>
</comment>
<dbReference type="NCBIfam" id="NF037982">
    <property type="entry name" value="Nramp_1"/>
    <property type="match status" value="1"/>
</dbReference>
<dbReference type="PANTHER" id="PTHR11706:SF33">
    <property type="entry name" value="NATURAL RESISTANCE-ASSOCIATED MACROPHAGE PROTEIN 2"/>
    <property type="match status" value="1"/>
</dbReference>
<keyword evidence="6 8" id="KW-0472">Membrane</keyword>
<evidence type="ECO:0000256" key="4">
    <source>
        <dbReference type="ARBA" id="ARBA00022692"/>
    </source>
</evidence>
<feature type="transmembrane region" description="Helical" evidence="8">
    <location>
        <begin position="378"/>
        <end position="399"/>
    </location>
</feature>
<dbReference type="PANTHER" id="PTHR11706">
    <property type="entry name" value="SOLUTE CARRIER PROTEIN FAMILY 11 MEMBER"/>
    <property type="match status" value="1"/>
</dbReference>
<dbReference type="PRINTS" id="PR00447">
    <property type="entry name" value="NATRESASSCMP"/>
</dbReference>
<dbReference type="GO" id="GO:0015086">
    <property type="term" value="F:cadmium ion transmembrane transporter activity"/>
    <property type="evidence" value="ECO:0007669"/>
    <property type="project" value="TreeGrafter"/>
</dbReference>
<evidence type="ECO:0000313" key="9">
    <source>
        <dbReference type="EMBL" id="CAD6210112.1"/>
    </source>
</evidence>
<dbReference type="OrthoDB" id="409173at2759"/>
<feature type="region of interest" description="Disordered" evidence="7">
    <location>
        <begin position="1"/>
        <end position="29"/>
    </location>
</feature>
<keyword evidence="3" id="KW-0813">Transport</keyword>
<feature type="transmembrane region" description="Helical" evidence="8">
    <location>
        <begin position="241"/>
        <end position="260"/>
    </location>
</feature>
<dbReference type="Proteomes" id="UP000604825">
    <property type="component" value="Unassembled WGS sequence"/>
</dbReference>
<feature type="transmembrane region" description="Helical" evidence="8">
    <location>
        <begin position="281"/>
        <end position="308"/>
    </location>
</feature>
<organism evidence="9 10">
    <name type="scientific">Miscanthus lutarioriparius</name>
    <dbReference type="NCBI Taxonomy" id="422564"/>
    <lineage>
        <taxon>Eukaryota</taxon>
        <taxon>Viridiplantae</taxon>
        <taxon>Streptophyta</taxon>
        <taxon>Embryophyta</taxon>
        <taxon>Tracheophyta</taxon>
        <taxon>Spermatophyta</taxon>
        <taxon>Magnoliopsida</taxon>
        <taxon>Liliopsida</taxon>
        <taxon>Poales</taxon>
        <taxon>Poaceae</taxon>
        <taxon>PACMAD clade</taxon>
        <taxon>Panicoideae</taxon>
        <taxon>Andropogonodae</taxon>
        <taxon>Andropogoneae</taxon>
        <taxon>Saccharinae</taxon>
        <taxon>Miscanthus</taxon>
    </lineage>
</organism>
<dbReference type="GO" id="GO:0016020">
    <property type="term" value="C:membrane"/>
    <property type="evidence" value="ECO:0007669"/>
    <property type="project" value="UniProtKB-SubCell"/>
</dbReference>
<feature type="transmembrane region" description="Helical" evidence="8">
    <location>
        <begin position="718"/>
        <end position="736"/>
    </location>
</feature>
<dbReference type="EMBL" id="CAJGYO010000002">
    <property type="protein sequence ID" value="CAD6210112.1"/>
    <property type="molecule type" value="Genomic_DNA"/>
</dbReference>
<keyword evidence="10" id="KW-1185">Reference proteome</keyword>
<feature type="transmembrane region" description="Helical" evidence="8">
    <location>
        <begin position="172"/>
        <end position="191"/>
    </location>
</feature>
<dbReference type="HAMAP" id="MF_00221">
    <property type="entry name" value="NRAMP"/>
    <property type="match status" value="1"/>
</dbReference>
<comment type="caution">
    <text evidence="9">The sequence shown here is derived from an EMBL/GenBank/DDBJ whole genome shotgun (WGS) entry which is preliminary data.</text>
</comment>
<feature type="transmembrane region" description="Helical" evidence="8">
    <location>
        <begin position="449"/>
        <end position="471"/>
    </location>
</feature>
<evidence type="ECO:0000256" key="6">
    <source>
        <dbReference type="ARBA" id="ARBA00023136"/>
    </source>
</evidence>
<dbReference type="GO" id="GO:0034755">
    <property type="term" value="P:iron ion transmembrane transport"/>
    <property type="evidence" value="ECO:0007669"/>
    <property type="project" value="TreeGrafter"/>
</dbReference>
<evidence type="ECO:0000313" key="10">
    <source>
        <dbReference type="Proteomes" id="UP000604825"/>
    </source>
</evidence>
<name>A0A811MML5_9POAL</name>
<evidence type="ECO:0000256" key="8">
    <source>
        <dbReference type="SAM" id="Phobius"/>
    </source>
</evidence>
<dbReference type="GO" id="GO:0005384">
    <property type="term" value="F:manganese ion transmembrane transporter activity"/>
    <property type="evidence" value="ECO:0007669"/>
    <property type="project" value="TreeGrafter"/>
</dbReference>
<sequence length="737" mass="81365">MASRDLAESLLPGGGGGASTSPDEYEERAYDSDDKISIAISDSDGENDGAPASRPPFSWRKLWRFTGPGFLMCIAFLDPGNMEGNLQAGAAAGYQLLWLLMWATVMGALMQLLSARLGVATGKHLAELCREEYPTWATRALWAMTELALVGADIQEVIGSAIAIKILSGGTVPLWGGVVITALDCFIFLFLENFGVRKLEAFFAVLIATMAVSFAVMFGETKPSGKELLIGLVVPKLSSKTIKQAVGIVGCIIMPHNVFLHSALVQSRKIDKNKKSRVEEAVYYYNIESILALIVSFFINICVTTVFAKGFYGSKQADNIGLENAGQYLQEKYGTAFFPILYIWAIGLLASGQSSTVTGTYAGQFVMGGFLNLRLKKWLRAMITRSFAIIPTMIVALFFDTEDPTMDILNEALNVLQSIQIPFALIPLITLVSKEQIMGSFVIGPITKVISWIVTVFLMLINGYLILSFYITDVRGAFLRSSLSPMHIPLQLEWNVVQYMNELYFVIYLKVTLFISDGLLTLFGNCLFSGMILFTESVTVYIGRVLAPIPKASSSQSTLFGASHSAYRDELRILELEPYRDEAGFLPLVPCSKCGTLLIGRVSHKEGSKGKQFYKCPLLEHTDYAYRTYYFEEHYVPLLVSKGVLPRHFSQLRGHDGMGLEVMKDGKDMLKACQGVDACQELMENAVIHLKDSEALLKALVDSNSKLMTKMDKIRERLLVVGAIKVFILVLLVLLVK</sequence>
<feature type="transmembrane region" description="Helical" evidence="8">
    <location>
        <begin position="203"/>
        <end position="221"/>
    </location>
</feature>
<feature type="transmembrane region" description="Helical" evidence="8">
    <location>
        <begin position="341"/>
        <end position="366"/>
    </location>
</feature>
<keyword evidence="4 8" id="KW-0812">Transmembrane</keyword>
<comment type="subcellular location">
    <subcellularLocation>
        <location evidence="1">Membrane</location>
        <topology evidence="1">Multi-pass membrane protein</topology>
    </subcellularLocation>
</comment>
<dbReference type="NCBIfam" id="TIGR01197">
    <property type="entry name" value="nramp"/>
    <property type="match status" value="1"/>
</dbReference>
<evidence type="ECO:0000256" key="3">
    <source>
        <dbReference type="ARBA" id="ARBA00022448"/>
    </source>
</evidence>
<feature type="transmembrane region" description="Helical" evidence="8">
    <location>
        <begin position="419"/>
        <end position="437"/>
    </location>
</feature>
<dbReference type="AlphaFoldDB" id="A0A811MML5"/>
<accession>A0A811MML5</accession>
<evidence type="ECO:0000256" key="7">
    <source>
        <dbReference type="SAM" id="MobiDB-lite"/>
    </source>
</evidence>
<dbReference type="Pfam" id="PF01566">
    <property type="entry name" value="Nramp"/>
    <property type="match status" value="1"/>
</dbReference>
<keyword evidence="5 8" id="KW-1133">Transmembrane helix</keyword>
<protein>
    <submittedName>
        <fullName evidence="9">Uncharacterized protein</fullName>
    </submittedName>
</protein>
<evidence type="ECO:0000256" key="2">
    <source>
        <dbReference type="ARBA" id="ARBA00009965"/>
    </source>
</evidence>
<gene>
    <name evidence="9" type="ORF">NCGR_LOCUS6229</name>
</gene>
<reference evidence="9" key="1">
    <citation type="submission" date="2020-10" db="EMBL/GenBank/DDBJ databases">
        <authorList>
            <person name="Han B."/>
            <person name="Lu T."/>
            <person name="Zhao Q."/>
            <person name="Huang X."/>
            <person name="Zhao Y."/>
        </authorList>
    </citation>
    <scope>NUCLEOTIDE SEQUENCE</scope>
</reference>
<evidence type="ECO:0000256" key="5">
    <source>
        <dbReference type="ARBA" id="ARBA00022989"/>
    </source>
</evidence>
<feature type="transmembrane region" description="Helical" evidence="8">
    <location>
        <begin position="97"/>
        <end position="119"/>
    </location>
</feature>
<dbReference type="InterPro" id="IPR001046">
    <property type="entry name" value="NRAMP_fam"/>
</dbReference>